<dbReference type="Pfam" id="PF01408">
    <property type="entry name" value="GFO_IDH_MocA"/>
    <property type="match status" value="1"/>
</dbReference>
<feature type="domain" description="GFO/IDH/MocA-like oxidoreductase" evidence="2">
    <location>
        <begin position="130"/>
        <end position="259"/>
    </location>
</feature>
<dbReference type="InterPro" id="IPR055170">
    <property type="entry name" value="GFO_IDH_MocA-like_dom"/>
</dbReference>
<evidence type="ECO:0000313" key="3">
    <source>
        <dbReference type="EMBL" id="SCZ70993.1"/>
    </source>
</evidence>
<keyword evidence="4" id="KW-1185">Reference proteome</keyword>
<protein>
    <submittedName>
        <fullName evidence="3">Predicted dehydrogenase</fullName>
    </submittedName>
</protein>
<dbReference type="PANTHER" id="PTHR43708">
    <property type="entry name" value="CONSERVED EXPRESSED OXIDOREDUCTASE (EUROFUNG)"/>
    <property type="match status" value="1"/>
</dbReference>
<dbReference type="SUPFAM" id="SSF55347">
    <property type="entry name" value="Glyceraldehyde-3-phosphate dehydrogenase-like, C-terminal domain"/>
    <property type="match status" value="1"/>
</dbReference>
<organism evidence="3 4">
    <name type="scientific">Epibacterium ulvae</name>
    <dbReference type="NCBI Taxonomy" id="1156985"/>
    <lineage>
        <taxon>Bacteria</taxon>
        <taxon>Pseudomonadati</taxon>
        <taxon>Pseudomonadota</taxon>
        <taxon>Alphaproteobacteria</taxon>
        <taxon>Rhodobacterales</taxon>
        <taxon>Roseobacteraceae</taxon>
        <taxon>Epibacterium</taxon>
    </lineage>
</organism>
<dbReference type="Pfam" id="PF22725">
    <property type="entry name" value="GFO_IDH_MocA_C3"/>
    <property type="match status" value="1"/>
</dbReference>
<feature type="domain" description="Gfo/Idh/MocA-like oxidoreductase N-terminal" evidence="1">
    <location>
        <begin position="7"/>
        <end position="119"/>
    </location>
</feature>
<dbReference type="InterPro" id="IPR000683">
    <property type="entry name" value="Gfo/Idh/MocA-like_OxRdtase_N"/>
</dbReference>
<dbReference type="OrthoDB" id="9792935at2"/>
<dbReference type="InterPro" id="IPR051317">
    <property type="entry name" value="Gfo/Idh/MocA_oxidoreduct"/>
</dbReference>
<dbReference type="Proteomes" id="UP000198767">
    <property type="component" value="Unassembled WGS sequence"/>
</dbReference>
<gene>
    <name evidence="3" type="ORF">SAMN04488118_11171</name>
</gene>
<dbReference type="Gene3D" id="3.30.360.10">
    <property type="entry name" value="Dihydrodipicolinate Reductase, domain 2"/>
    <property type="match status" value="1"/>
</dbReference>
<evidence type="ECO:0000313" key="4">
    <source>
        <dbReference type="Proteomes" id="UP000198767"/>
    </source>
</evidence>
<sequence length="343" mass="37786">MADRSSLRVACLGAGYFSQFHIGSWQRLQNVDLMAICDRDISRAKAFDVPAFDNLERMLHEVQPDLLDIILPPEGHAAAVGTALAAGLRRIVCQKPFCTSYTEAAQITAEADAHGATIIIHENFRFQPWYRCIKAALDAGKIGTPVQATFRLRPGDGQGPRAYLDRQPYFQTMQRFLVHETAVHWVDTFRFLFGEPVALYADLRRVNPVIAGEDAAHVLFEHQSGLRALFDGNRTLDHAADNLRRTMGEAVIEGTQGSLTVAGSGAVHLRPFGSMDTIELLGANTAPTFGGDCAHHLQNHVVSGFLKGTPIENRAADYLNVIRIKDKIYQSAQEGRKIQLGNP</sequence>
<reference evidence="3 4" key="1">
    <citation type="submission" date="2016-10" db="EMBL/GenBank/DDBJ databases">
        <authorList>
            <person name="de Groot N.N."/>
        </authorList>
    </citation>
    <scope>NUCLEOTIDE SEQUENCE [LARGE SCALE GENOMIC DNA]</scope>
    <source>
        <strain evidence="3 4">U95</strain>
    </source>
</reference>
<dbReference type="GO" id="GO:0000166">
    <property type="term" value="F:nucleotide binding"/>
    <property type="evidence" value="ECO:0007669"/>
    <property type="project" value="InterPro"/>
</dbReference>
<evidence type="ECO:0000259" key="2">
    <source>
        <dbReference type="Pfam" id="PF22725"/>
    </source>
</evidence>
<dbReference type="RefSeq" id="WP_090220501.1">
    <property type="nucleotide sequence ID" value="NZ_FMWG01000011.1"/>
</dbReference>
<dbReference type="InterPro" id="IPR036291">
    <property type="entry name" value="NAD(P)-bd_dom_sf"/>
</dbReference>
<dbReference type="STRING" id="1156985.SAMN04488118_11171"/>
<dbReference type="SUPFAM" id="SSF51735">
    <property type="entry name" value="NAD(P)-binding Rossmann-fold domains"/>
    <property type="match status" value="1"/>
</dbReference>
<dbReference type="PANTHER" id="PTHR43708:SF8">
    <property type="entry name" value="OXIDOREDUCTASE"/>
    <property type="match status" value="1"/>
</dbReference>
<dbReference type="Gene3D" id="3.40.50.720">
    <property type="entry name" value="NAD(P)-binding Rossmann-like Domain"/>
    <property type="match status" value="1"/>
</dbReference>
<dbReference type="EMBL" id="FMWG01000011">
    <property type="protein sequence ID" value="SCZ70993.1"/>
    <property type="molecule type" value="Genomic_DNA"/>
</dbReference>
<proteinExistence type="predicted"/>
<evidence type="ECO:0000259" key="1">
    <source>
        <dbReference type="Pfam" id="PF01408"/>
    </source>
</evidence>
<name>A0A1G5RA68_9RHOB</name>
<dbReference type="AlphaFoldDB" id="A0A1G5RA68"/>
<accession>A0A1G5RA68</accession>